<feature type="transmembrane region" description="Helical" evidence="1">
    <location>
        <begin position="6"/>
        <end position="24"/>
    </location>
</feature>
<feature type="transmembrane region" description="Helical" evidence="1">
    <location>
        <begin position="318"/>
        <end position="336"/>
    </location>
</feature>
<name>A0ABP8EP80_9MICO</name>
<feature type="transmembrane region" description="Helical" evidence="1">
    <location>
        <begin position="59"/>
        <end position="79"/>
    </location>
</feature>
<proteinExistence type="predicted"/>
<keyword evidence="1" id="KW-0472">Membrane</keyword>
<evidence type="ECO:0000313" key="3">
    <source>
        <dbReference type="Proteomes" id="UP001499841"/>
    </source>
</evidence>
<keyword evidence="1" id="KW-1133">Transmembrane helix</keyword>
<protein>
    <submittedName>
        <fullName evidence="2">VWA domain-containing protein</fullName>
    </submittedName>
</protein>
<dbReference type="EMBL" id="BAABBA010000001">
    <property type="protein sequence ID" value="GAA4285816.1"/>
    <property type="molecule type" value="Genomic_DNA"/>
</dbReference>
<reference evidence="3" key="1">
    <citation type="journal article" date="2019" name="Int. J. Syst. Evol. Microbiol.">
        <title>The Global Catalogue of Microorganisms (GCM) 10K type strain sequencing project: providing services to taxonomists for standard genome sequencing and annotation.</title>
        <authorList>
            <consortium name="The Broad Institute Genomics Platform"/>
            <consortium name="The Broad Institute Genome Sequencing Center for Infectious Disease"/>
            <person name="Wu L."/>
            <person name="Ma J."/>
        </authorList>
    </citation>
    <scope>NUCLEOTIDE SEQUENCE [LARGE SCALE GENOMIC DNA]</scope>
    <source>
        <strain evidence="3">JCM 17459</strain>
    </source>
</reference>
<keyword evidence="1" id="KW-0812">Transmembrane</keyword>
<keyword evidence="3" id="KW-1185">Reference proteome</keyword>
<comment type="caution">
    <text evidence="2">The sequence shown here is derived from an EMBL/GenBank/DDBJ whole genome shotgun (WGS) entry which is preliminary data.</text>
</comment>
<evidence type="ECO:0000256" key="1">
    <source>
        <dbReference type="SAM" id="Phobius"/>
    </source>
</evidence>
<sequence>MVTPWLVPVVLVVIAAAAAAGWFLHRPERRAGAVTWVANSGYLRSLTSYRRRMRVLRGGLALGAAALALTSLATASLTARPVDRDVRSEVLATRDIVLCLDASGSMIELDTEIVQKFSEMVESFEGERIALSVWNNTSRTVFPLTDDYALVKEELDAAATALDFDLDAWVYDQEALENLENFLVGTVSLDNESSSLVGDGLATCALAFDASDTERSRTIILATDNLVLGTPIYTLPEAASFAAERDITVHGMYASLTDADSARAKAEMQEVITGHGGLFLEADDPAAVAGIIEDIEAQQAVDLDADPQLVVTDRPDRWYGWLVAGLAAFLLVVWRVRT</sequence>
<dbReference type="Gene3D" id="3.40.50.410">
    <property type="entry name" value="von Willebrand factor, type A domain"/>
    <property type="match status" value="1"/>
</dbReference>
<dbReference type="InterPro" id="IPR036465">
    <property type="entry name" value="vWFA_dom_sf"/>
</dbReference>
<evidence type="ECO:0000313" key="2">
    <source>
        <dbReference type="EMBL" id="GAA4285816.1"/>
    </source>
</evidence>
<dbReference type="Proteomes" id="UP001499841">
    <property type="component" value="Unassembled WGS sequence"/>
</dbReference>
<dbReference type="SUPFAM" id="SSF53300">
    <property type="entry name" value="vWA-like"/>
    <property type="match status" value="1"/>
</dbReference>
<accession>A0ABP8EP80</accession>
<gene>
    <name evidence="2" type="ORF">GCM10022262_01750</name>
</gene>
<organism evidence="2 3">
    <name type="scientific">Georgenia daeguensis</name>
    <dbReference type="NCBI Taxonomy" id="908355"/>
    <lineage>
        <taxon>Bacteria</taxon>
        <taxon>Bacillati</taxon>
        <taxon>Actinomycetota</taxon>
        <taxon>Actinomycetes</taxon>
        <taxon>Micrococcales</taxon>
        <taxon>Bogoriellaceae</taxon>
        <taxon>Georgenia</taxon>
    </lineage>
</organism>